<evidence type="ECO:0000256" key="1">
    <source>
        <dbReference type="SAM" id="MobiDB-lite"/>
    </source>
</evidence>
<sequence>MLSSDEKEQLSEISGIDQKSFFSTPDHPPVPLSCSNFRSFGTKENGERQAHVSHAGMTFYRKNGKAIFPIKERRFLRRHFSSSSRFCSFRHIPI</sequence>
<name>A0AAV4R856_CAEEX</name>
<protein>
    <submittedName>
        <fullName evidence="2">Uncharacterized protein</fullName>
    </submittedName>
</protein>
<dbReference type="Proteomes" id="UP001054945">
    <property type="component" value="Unassembled WGS sequence"/>
</dbReference>
<proteinExistence type="predicted"/>
<keyword evidence="3" id="KW-1185">Reference proteome</keyword>
<gene>
    <name evidence="2" type="ORF">CEXT_269121</name>
</gene>
<feature type="region of interest" description="Disordered" evidence="1">
    <location>
        <begin position="1"/>
        <end position="27"/>
    </location>
</feature>
<organism evidence="2 3">
    <name type="scientific">Caerostris extrusa</name>
    <name type="common">Bark spider</name>
    <name type="synonym">Caerostris bankana</name>
    <dbReference type="NCBI Taxonomy" id="172846"/>
    <lineage>
        <taxon>Eukaryota</taxon>
        <taxon>Metazoa</taxon>
        <taxon>Ecdysozoa</taxon>
        <taxon>Arthropoda</taxon>
        <taxon>Chelicerata</taxon>
        <taxon>Arachnida</taxon>
        <taxon>Araneae</taxon>
        <taxon>Araneomorphae</taxon>
        <taxon>Entelegynae</taxon>
        <taxon>Araneoidea</taxon>
        <taxon>Araneidae</taxon>
        <taxon>Caerostris</taxon>
    </lineage>
</organism>
<dbReference type="AlphaFoldDB" id="A0AAV4R856"/>
<accession>A0AAV4R856</accession>
<comment type="caution">
    <text evidence="2">The sequence shown here is derived from an EMBL/GenBank/DDBJ whole genome shotgun (WGS) entry which is preliminary data.</text>
</comment>
<reference evidence="2 3" key="1">
    <citation type="submission" date="2021-06" db="EMBL/GenBank/DDBJ databases">
        <title>Caerostris extrusa draft genome.</title>
        <authorList>
            <person name="Kono N."/>
            <person name="Arakawa K."/>
        </authorList>
    </citation>
    <scope>NUCLEOTIDE SEQUENCE [LARGE SCALE GENOMIC DNA]</scope>
</reference>
<dbReference type="EMBL" id="BPLR01007377">
    <property type="protein sequence ID" value="GIY16430.1"/>
    <property type="molecule type" value="Genomic_DNA"/>
</dbReference>
<evidence type="ECO:0000313" key="3">
    <source>
        <dbReference type="Proteomes" id="UP001054945"/>
    </source>
</evidence>
<evidence type="ECO:0000313" key="2">
    <source>
        <dbReference type="EMBL" id="GIY16430.1"/>
    </source>
</evidence>
<feature type="compositionally biased region" description="Basic and acidic residues" evidence="1">
    <location>
        <begin position="1"/>
        <end position="10"/>
    </location>
</feature>